<comment type="catalytic activity">
    <reaction evidence="1 4">
        <text>[protein]-peptidylproline (omega=180) = [protein]-peptidylproline (omega=0)</text>
        <dbReference type="Rhea" id="RHEA:16237"/>
        <dbReference type="Rhea" id="RHEA-COMP:10747"/>
        <dbReference type="Rhea" id="RHEA-COMP:10748"/>
        <dbReference type="ChEBI" id="CHEBI:83833"/>
        <dbReference type="ChEBI" id="CHEBI:83834"/>
        <dbReference type="EC" id="5.2.1.8"/>
    </reaction>
</comment>
<dbReference type="InterPro" id="IPR001179">
    <property type="entry name" value="PPIase_FKBP_dom"/>
</dbReference>
<comment type="caution">
    <text evidence="7">The sequence shown here is derived from an EMBL/GenBank/DDBJ whole genome shotgun (WGS) entry which is preliminary data.</text>
</comment>
<dbReference type="GO" id="GO:0003755">
    <property type="term" value="F:peptidyl-prolyl cis-trans isomerase activity"/>
    <property type="evidence" value="ECO:0007669"/>
    <property type="project" value="UniProtKB-KW"/>
</dbReference>
<evidence type="ECO:0000313" key="7">
    <source>
        <dbReference type="EMBL" id="TSB01587.1"/>
    </source>
</evidence>
<evidence type="ECO:0000256" key="4">
    <source>
        <dbReference type="PROSITE-ProRule" id="PRU00277"/>
    </source>
</evidence>
<dbReference type="EMBL" id="VKKU01000002">
    <property type="protein sequence ID" value="TSB01587.1"/>
    <property type="molecule type" value="Genomic_DNA"/>
</dbReference>
<gene>
    <name evidence="7" type="ORF">FOM92_10395</name>
</gene>
<evidence type="ECO:0000259" key="6">
    <source>
        <dbReference type="PROSITE" id="PS50059"/>
    </source>
</evidence>
<dbReference type="OrthoDB" id="100212at2"/>
<protein>
    <recommendedName>
        <fullName evidence="2 4">peptidylprolyl isomerase</fullName>
        <ecNumber evidence="2 4">5.2.1.8</ecNumber>
    </recommendedName>
</protein>
<evidence type="ECO:0000256" key="5">
    <source>
        <dbReference type="PROSITE-ProRule" id="PRU00339"/>
    </source>
</evidence>
<dbReference type="Gene3D" id="3.10.50.40">
    <property type="match status" value="1"/>
</dbReference>
<dbReference type="SUPFAM" id="SSF69304">
    <property type="entry name" value="Tricorn protease N-terminal domain"/>
    <property type="match status" value="1"/>
</dbReference>
<dbReference type="InterPro" id="IPR011990">
    <property type="entry name" value="TPR-like_helical_dom_sf"/>
</dbReference>
<proteinExistence type="predicted"/>
<name>A0A553WA70_9SPHN</name>
<organism evidence="7 8">
    <name type="scientific">Sphingorhabdus contaminans</name>
    <dbReference type="NCBI Taxonomy" id="1343899"/>
    <lineage>
        <taxon>Bacteria</taxon>
        <taxon>Pseudomonadati</taxon>
        <taxon>Pseudomonadota</taxon>
        <taxon>Alphaproteobacteria</taxon>
        <taxon>Sphingomonadales</taxon>
        <taxon>Sphingomonadaceae</taxon>
        <taxon>Sphingorhabdus</taxon>
    </lineage>
</organism>
<dbReference type="SMART" id="SM00028">
    <property type="entry name" value="TPR"/>
    <property type="match status" value="1"/>
</dbReference>
<reference evidence="7 8" key="1">
    <citation type="submission" date="2019-07" db="EMBL/GenBank/DDBJ databases">
        <authorList>
            <person name="Park M."/>
        </authorList>
    </citation>
    <scope>NUCLEOTIDE SEQUENCE [LARGE SCALE GENOMIC DNA]</scope>
    <source>
        <strain evidence="7 8">KCTC32445</strain>
    </source>
</reference>
<keyword evidence="4" id="KW-0413">Isomerase</keyword>
<accession>A0A553WA70</accession>
<keyword evidence="8" id="KW-1185">Reference proteome</keyword>
<dbReference type="AlphaFoldDB" id="A0A553WA70"/>
<dbReference type="Gene3D" id="3.40.50.1820">
    <property type="entry name" value="alpha/beta hydrolase"/>
    <property type="match status" value="1"/>
</dbReference>
<dbReference type="Gene3D" id="1.25.40.10">
    <property type="entry name" value="Tetratricopeptide repeat domain"/>
    <property type="match status" value="1"/>
</dbReference>
<dbReference type="SUPFAM" id="SSF53474">
    <property type="entry name" value="alpha/beta-Hydrolases"/>
    <property type="match status" value="1"/>
</dbReference>
<evidence type="ECO:0000256" key="2">
    <source>
        <dbReference type="ARBA" id="ARBA00013194"/>
    </source>
</evidence>
<dbReference type="Proteomes" id="UP000320160">
    <property type="component" value="Unassembled WGS sequence"/>
</dbReference>
<dbReference type="InterPro" id="IPR029058">
    <property type="entry name" value="AB_hydrolase_fold"/>
</dbReference>
<evidence type="ECO:0000313" key="8">
    <source>
        <dbReference type="Proteomes" id="UP000320160"/>
    </source>
</evidence>
<evidence type="ECO:0000256" key="3">
    <source>
        <dbReference type="ARBA" id="ARBA00023110"/>
    </source>
</evidence>
<feature type="domain" description="PPIase FKBP-type" evidence="6">
    <location>
        <begin position="788"/>
        <end position="893"/>
    </location>
</feature>
<feature type="repeat" description="TPR" evidence="5">
    <location>
        <begin position="955"/>
        <end position="988"/>
    </location>
</feature>
<dbReference type="InterPro" id="IPR019734">
    <property type="entry name" value="TPR_rpt"/>
</dbReference>
<sequence length="1044" mass="115580">MESKAKPRKGSGFIWFVPALGLVSTYAFADPPRANQSRVVDVSASRPWEPADSAAVRYGVWDLNSPQVWAYPPEKVWASSPGRERLGILPSPSGRYFLWMQSSGDLQQDKVRTTLEVFETADVRAALGNRTVRTVIPRLKIDVLGSTTGTSGLVGPRWDGDRGVLFLGTNNSGKRDVYRLDIASGRVANLSNTPEGVGHFDYKDGRLLFGRSRAKGITPDEYPVASIRRNKVDGSVATRNNIFQVDSYFSVSEQTGRRDAIGAYEEAAIAPGGSVAAIYSPGTFKIQKFYHDRAPTEVIELPAIHSSIEGRRMFWSGDGSQVILVGVRAAVSEGNEFISVFNMVDGGLRNIYSLDPGDKIKSVVWIERKSTLILSLVKSSGAKEHIQVVRRPKGWEVVTDKNATEASEPTSPLGTLELRIRQGENTPPVLIASEAGREIVLTPPDPALLGVNLIQSQRFRWRDFDGREREGALLLPATYRSGRPVPVVIQPYHFLPQLFLPDGFTRTAFAAQALAARGMAVLTIETSDLMRVPPRVAGGSLSTPMEGPEVVRRIDAVVDALINQGIAEAAPRIGLVGFSRSGYHTYYAISHPARTRLSAAFIADSLDNSFANYLIMGATGVQYSAMTTGAMRRSPWDDPKYWLEHDVSLNADRIATPVLFSRNNVPKVVNEAGEYNPIDIQTMGVFMLNAKPVDYLLFPEAPHQLALPQQRVANIEAVVDWMSFWLLGHEDPDPAKAMQFQRWRKLRTNWITEGARDTPPIEGHFIRTRSGLSYLVRSRKTGREPFVGETVVVHYSLYTDDGKLVASTRHGGAGPITLRLGSTIDAQKLFLIPKWRNRSLAAVGEGLNEGLALLHVGEKATFVMPRELVPQGDRSKIGLSNTARYEVELVSILSEPGVTSRDDALLEMKKDDIGVIGGGYETLDTMGYEELYINRDIRKAVKYFLWNLALFPDQAELYVSLAEAYVQTSDRDLAIKYLSRALHLDSNLQPTIAERIDQLKQDPEFIYDLQIELTKRFQNGGAGGLCVRQPQQSKSTEVRRRHEC</sequence>
<dbReference type="PROSITE" id="PS50059">
    <property type="entry name" value="FKBP_PPIASE"/>
    <property type="match status" value="1"/>
</dbReference>
<dbReference type="EC" id="5.2.1.8" evidence="2 4"/>
<dbReference type="Pfam" id="PF00254">
    <property type="entry name" value="FKBP_C"/>
    <property type="match status" value="1"/>
</dbReference>
<keyword evidence="5" id="KW-0802">TPR repeat</keyword>
<dbReference type="PROSITE" id="PS50005">
    <property type="entry name" value="TPR"/>
    <property type="match status" value="1"/>
</dbReference>
<dbReference type="SUPFAM" id="SSF48452">
    <property type="entry name" value="TPR-like"/>
    <property type="match status" value="1"/>
</dbReference>
<evidence type="ECO:0000256" key="1">
    <source>
        <dbReference type="ARBA" id="ARBA00000971"/>
    </source>
</evidence>
<dbReference type="SUPFAM" id="SSF54534">
    <property type="entry name" value="FKBP-like"/>
    <property type="match status" value="1"/>
</dbReference>
<dbReference type="InterPro" id="IPR046357">
    <property type="entry name" value="PPIase_dom_sf"/>
</dbReference>
<keyword evidence="3 4" id="KW-0697">Rotamase</keyword>